<keyword evidence="4" id="KW-1185">Reference proteome</keyword>
<dbReference type="Gene3D" id="3.40.33.10">
    <property type="entry name" value="CAP"/>
    <property type="match status" value="1"/>
</dbReference>
<dbReference type="InterPro" id="IPR014044">
    <property type="entry name" value="CAP_dom"/>
</dbReference>
<dbReference type="AlphaFoldDB" id="A0A1D3CRX0"/>
<dbReference type="VEuPathDB" id="ToxoDB:cyc_04187"/>
<dbReference type="Pfam" id="PF00188">
    <property type="entry name" value="CAP"/>
    <property type="match status" value="1"/>
</dbReference>
<feature type="signal peptide" evidence="1">
    <location>
        <begin position="1"/>
        <end position="22"/>
    </location>
</feature>
<evidence type="ECO:0000313" key="3">
    <source>
        <dbReference type="EMBL" id="OEH73949.1"/>
    </source>
</evidence>
<accession>A0A1D3CRX0</accession>
<reference evidence="3 4" key="1">
    <citation type="journal article" date="2016" name="BMC Genomics">
        <title>Comparative genomics reveals Cyclospora cayetanensis possesses coccidia-like metabolism and invasion components but unique surface antigens.</title>
        <authorList>
            <person name="Liu S."/>
            <person name="Wang L."/>
            <person name="Zheng H."/>
            <person name="Xu Z."/>
            <person name="Roellig D.M."/>
            <person name="Li N."/>
            <person name="Frace M.A."/>
            <person name="Tang K."/>
            <person name="Arrowood M.J."/>
            <person name="Moss D.M."/>
            <person name="Zhang L."/>
            <person name="Feng Y."/>
            <person name="Xiao L."/>
        </authorList>
    </citation>
    <scope>NUCLEOTIDE SEQUENCE [LARGE SCALE GENOMIC DNA]</scope>
    <source>
        <strain evidence="3 4">CHN_HEN01</strain>
    </source>
</reference>
<organism evidence="3 4">
    <name type="scientific">Cyclospora cayetanensis</name>
    <dbReference type="NCBI Taxonomy" id="88456"/>
    <lineage>
        <taxon>Eukaryota</taxon>
        <taxon>Sar</taxon>
        <taxon>Alveolata</taxon>
        <taxon>Apicomplexa</taxon>
        <taxon>Conoidasida</taxon>
        <taxon>Coccidia</taxon>
        <taxon>Eucoccidiorida</taxon>
        <taxon>Eimeriorina</taxon>
        <taxon>Eimeriidae</taxon>
        <taxon>Cyclospora</taxon>
    </lineage>
</organism>
<name>A0A1D3CRX0_9EIME</name>
<protein>
    <submittedName>
        <fullName evidence="3">SAG family member</fullName>
    </submittedName>
</protein>
<dbReference type="InterPro" id="IPR035940">
    <property type="entry name" value="CAP_sf"/>
</dbReference>
<evidence type="ECO:0000313" key="4">
    <source>
        <dbReference type="Proteomes" id="UP000095192"/>
    </source>
</evidence>
<evidence type="ECO:0000256" key="1">
    <source>
        <dbReference type="SAM" id="SignalP"/>
    </source>
</evidence>
<comment type="caution">
    <text evidence="3">The sequence shown here is derived from an EMBL/GenBank/DDBJ whole genome shotgun (WGS) entry which is preliminary data.</text>
</comment>
<feature type="domain" description="SCP" evidence="2">
    <location>
        <begin position="72"/>
        <end position="202"/>
    </location>
</feature>
<dbReference type="EMBL" id="JROU02002196">
    <property type="protein sequence ID" value="OEH73949.1"/>
    <property type="molecule type" value="Genomic_DNA"/>
</dbReference>
<dbReference type="InParanoid" id="A0A1D3CRX0"/>
<evidence type="ECO:0000259" key="2">
    <source>
        <dbReference type="Pfam" id="PF00188"/>
    </source>
</evidence>
<keyword evidence="1" id="KW-0732">Signal</keyword>
<feature type="chain" id="PRO_5008913841" evidence="1">
    <location>
        <begin position="23"/>
        <end position="265"/>
    </location>
</feature>
<dbReference type="Proteomes" id="UP000095192">
    <property type="component" value="Unassembled WGS sequence"/>
</dbReference>
<proteinExistence type="predicted"/>
<sequence>MQQQQFLVLLVQLTLLVKVALRLPQFVFGYATARTIDPFSSPNYHAPRTPDIITTWSKQSGSVQGVYKDCYAAINRIRSEQLDEPLPEIHIDKQLAANARAKVKELVQEGCEQGRTADGISEGALVLRFATPPTECIEPLQQVVNSCLTQWGGTPPSEYEKSSSSWNTATTQACAILLWPGTTHIGCGMSSRCPLVNFMVCYSNPPPQEGELPFTGAQFSSLVSRMAKNVDLRKQSTEGDVPMALPLCLILLTSAVTALASWPSP</sequence>
<dbReference type="SUPFAM" id="SSF55797">
    <property type="entry name" value="PR-1-like"/>
    <property type="match status" value="1"/>
</dbReference>
<gene>
    <name evidence="3" type="ORF">cyc_04187</name>
</gene>